<keyword evidence="2" id="KW-0732">Signal</keyword>
<feature type="chain" id="PRO_5015183182" description="DUF4412 domain-containing protein" evidence="2">
    <location>
        <begin position="22"/>
        <end position="209"/>
    </location>
</feature>
<reference evidence="3 4" key="1">
    <citation type="submission" date="2018-03" db="EMBL/GenBank/DDBJ databases">
        <title>The draft genome of Sphingosinicella sp. GL-C-18.</title>
        <authorList>
            <person name="Liu L."/>
            <person name="Li L."/>
            <person name="Liang L."/>
            <person name="Zhang X."/>
            <person name="Wang T."/>
        </authorList>
    </citation>
    <scope>NUCLEOTIDE SEQUENCE [LARGE SCALE GENOMIC DNA]</scope>
    <source>
        <strain evidence="3 4">GL-C-18</strain>
    </source>
</reference>
<evidence type="ECO:0008006" key="5">
    <source>
        <dbReference type="Google" id="ProtNLM"/>
    </source>
</evidence>
<dbReference type="Proteomes" id="UP000241167">
    <property type="component" value="Unassembled WGS sequence"/>
</dbReference>
<keyword evidence="4" id="KW-1185">Reference proteome</keyword>
<gene>
    <name evidence="3" type="ORF">C7I55_19730</name>
</gene>
<protein>
    <recommendedName>
        <fullName evidence="5">DUF4412 domain-containing protein</fullName>
    </recommendedName>
</protein>
<proteinExistence type="predicted"/>
<sequence>MLTKALFAAAGSLVLAGAATAAGHPVQTVSSDAKIVRVMLPDGSVQQVRYRGAVPPTLVVVPVRRVAPPISLIGDDMFAPFAMFDQIAAEMDRHMDVMLRQAAAARGAAAAGGARTGAAPGLTLTSGGQTAPAGLVSYSFSSTSVGGSTCSRSVQMVSQGEGKAPLVTEKVEGDCGAAPSVAPPAAPPAPAAPAAAAPAKPKIDHRDTI</sequence>
<dbReference type="EMBL" id="PXYI01000007">
    <property type="protein sequence ID" value="PSJ37941.1"/>
    <property type="molecule type" value="Genomic_DNA"/>
</dbReference>
<organism evidence="3 4">
    <name type="scientific">Allosphingosinicella deserti</name>
    <dbReference type="NCBI Taxonomy" id="2116704"/>
    <lineage>
        <taxon>Bacteria</taxon>
        <taxon>Pseudomonadati</taxon>
        <taxon>Pseudomonadota</taxon>
        <taxon>Alphaproteobacteria</taxon>
        <taxon>Sphingomonadales</taxon>
        <taxon>Sphingomonadaceae</taxon>
        <taxon>Allosphingosinicella</taxon>
    </lineage>
</organism>
<feature type="compositionally biased region" description="Pro residues" evidence="1">
    <location>
        <begin position="181"/>
        <end position="191"/>
    </location>
</feature>
<evidence type="ECO:0000256" key="1">
    <source>
        <dbReference type="SAM" id="MobiDB-lite"/>
    </source>
</evidence>
<evidence type="ECO:0000256" key="2">
    <source>
        <dbReference type="SAM" id="SignalP"/>
    </source>
</evidence>
<accession>A0A2P7QJ13</accession>
<evidence type="ECO:0000313" key="3">
    <source>
        <dbReference type="EMBL" id="PSJ37941.1"/>
    </source>
</evidence>
<feature type="region of interest" description="Disordered" evidence="1">
    <location>
        <begin position="175"/>
        <end position="209"/>
    </location>
</feature>
<dbReference type="AlphaFoldDB" id="A0A2P7QJ13"/>
<evidence type="ECO:0000313" key="4">
    <source>
        <dbReference type="Proteomes" id="UP000241167"/>
    </source>
</evidence>
<comment type="caution">
    <text evidence="3">The sequence shown here is derived from an EMBL/GenBank/DDBJ whole genome shotgun (WGS) entry which is preliminary data.</text>
</comment>
<feature type="signal peptide" evidence="2">
    <location>
        <begin position="1"/>
        <end position="21"/>
    </location>
</feature>
<name>A0A2P7QJ13_9SPHN</name>